<dbReference type="SUPFAM" id="SSF52980">
    <property type="entry name" value="Restriction endonuclease-like"/>
    <property type="match status" value="2"/>
</dbReference>
<evidence type="ECO:0000313" key="3">
    <source>
        <dbReference type="Proteomes" id="UP001418222"/>
    </source>
</evidence>
<dbReference type="AlphaFoldDB" id="A0AAP0BAP1"/>
<dbReference type="EMBL" id="JBBWWQ010000013">
    <property type="protein sequence ID" value="KAK8933656.1"/>
    <property type="molecule type" value="Genomic_DNA"/>
</dbReference>
<gene>
    <name evidence="2" type="ORF">KSP39_PZI015662</name>
</gene>
<dbReference type="InterPro" id="IPR011335">
    <property type="entry name" value="Restrct_endonuc-II-like"/>
</dbReference>
<dbReference type="Pfam" id="PF09588">
    <property type="entry name" value="YqaJ"/>
    <property type="match status" value="2"/>
</dbReference>
<accession>A0AAP0BAP1</accession>
<feature type="domain" description="YqaJ viral recombinase" evidence="1">
    <location>
        <begin position="73"/>
        <end position="159"/>
    </location>
</feature>
<dbReference type="InterPro" id="IPR011604">
    <property type="entry name" value="PDDEXK-like_dom_sf"/>
</dbReference>
<dbReference type="CDD" id="cd22343">
    <property type="entry name" value="PDDEXK_lambda_exonuclease-like"/>
    <property type="match status" value="1"/>
</dbReference>
<dbReference type="PANTHER" id="PTHR46609">
    <property type="entry name" value="EXONUCLEASE, PHAGE-TYPE/RECB, C-TERMINAL DOMAIN-CONTAINING PROTEIN"/>
    <property type="match status" value="1"/>
</dbReference>
<dbReference type="InterPro" id="IPR051703">
    <property type="entry name" value="NF-kappa-B_Signaling_Reg"/>
</dbReference>
<dbReference type="Proteomes" id="UP001418222">
    <property type="component" value="Unassembled WGS sequence"/>
</dbReference>
<organism evidence="2 3">
    <name type="scientific">Platanthera zijinensis</name>
    <dbReference type="NCBI Taxonomy" id="2320716"/>
    <lineage>
        <taxon>Eukaryota</taxon>
        <taxon>Viridiplantae</taxon>
        <taxon>Streptophyta</taxon>
        <taxon>Embryophyta</taxon>
        <taxon>Tracheophyta</taxon>
        <taxon>Spermatophyta</taxon>
        <taxon>Magnoliopsida</taxon>
        <taxon>Liliopsida</taxon>
        <taxon>Asparagales</taxon>
        <taxon>Orchidaceae</taxon>
        <taxon>Orchidoideae</taxon>
        <taxon>Orchideae</taxon>
        <taxon>Orchidinae</taxon>
        <taxon>Platanthera</taxon>
    </lineage>
</organism>
<protein>
    <recommendedName>
        <fullName evidence="1">YqaJ viral recombinase domain-containing protein</fullName>
    </recommendedName>
</protein>
<sequence>MAVRLDPTACRRFHSVAGMTHHFRPRLPATLLRKNCEGNIPGNFTASFFRPSPSSPPIASLLPSTRRPQQPDEWLMLRRNKLTTSAFSTALGFWKGNRRSALWHHKVFAPRPHSLEEAAAAAMSWGMAKEAAAIERYKSMTGNEVSILGFAAHVDAGSGWLGGSPSSGPPQRSEEWFMLRRNRLTTSVFSNALGFWYRNGNDRSALWHQKVFAPRPVAFEEAAAAAMNWGEANEAAAIERYRSMTGNDVSFLGFAVPAETGSGWLGASPDGLLGCHPDAGILEVKCPFNKGWPELGSPWETMPYYYMPQVQGQMEIMDREWVDLYCWMPNGSALFRVFRDREYWGLMHGMLRDFWWGSVVPARQAVAAEGEAAAMSYEPEARHELTGRMIGMSKKLAEKVAMVWRDVGGRVEFFQ</sequence>
<name>A0AAP0BAP1_9ASPA</name>
<evidence type="ECO:0000259" key="1">
    <source>
        <dbReference type="Pfam" id="PF09588"/>
    </source>
</evidence>
<proteinExistence type="predicted"/>
<dbReference type="GO" id="GO:0006281">
    <property type="term" value="P:DNA repair"/>
    <property type="evidence" value="ECO:0007669"/>
    <property type="project" value="UniProtKB-ARBA"/>
</dbReference>
<feature type="domain" description="YqaJ viral recombinase" evidence="1">
    <location>
        <begin position="175"/>
        <end position="317"/>
    </location>
</feature>
<dbReference type="Gene3D" id="3.90.320.10">
    <property type="match status" value="2"/>
</dbReference>
<keyword evidence="3" id="KW-1185">Reference proteome</keyword>
<evidence type="ECO:0000313" key="2">
    <source>
        <dbReference type="EMBL" id="KAK8933656.1"/>
    </source>
</evidence>
<dbReference type="PANTHER" id="PTHR46609:SF6">
    <property type="entry name" value="EXONUCLEASE, PHAGE-TYPE_RECB, C-TERMINAL DOMAIN-CONTAINING PROTEIN-RELATED"/>
    <property type="match status" value="1"/>
</dbReference>
<dbReference type="InterPro" id="IPR019080">
    <property type="entry name" value="YqaJ_viral_recombinase"/>
</dbReference>
<reference evidence="2 3" key="1">
    <citation type="journal article" date="2022" name="Nat. Plants">
        <title>Genomes of leafy and leafless Platanthera orchids illuminate the evolution of mycoheterotrophy.</title>
        <authorList>
            <person name="Li M.H."/>
            <person name="Liu K.W."/>
            <person name="Li Z."/>
            <person name="Lu H.C."/>
            <person name="Ye Q.L."/>
            <person name="Zhang D."/>
            <person name="Wang J.Y."/>
            <person name="Li Y.F."/>
            <person name="Zhong Z.M."/>
            <person name="Liu X."/>
            <person name="Yu X."/>
            <person name="Liu D.K."/>
            <person name="Tu X.D."/>
            <person name="Liu B."/>
            <person name="Hao Y."/>
            <person name="Liao X.Y."/>
            <person name="Jiang Y.T."/>
            <person name="Sun W.H."/>
            <person name="Chen J."/>
            <person name="Chen Y.Q."/>
            <person name="Ai Y."/>
            <person name="Zhai J.W."/>
            <person name="Wu S.S."/>
            <person name="Zhou Z."/>
            <person name="Hsiao Y.Y."/>
            <person name="Wu W.L."/>
            <person name="Chen Y.Y."/>
            <person name="Lin Y.F."/>
            <person name="Hsu J.L."/>
            <person name="Li C.Y."/>
            <person name="Wang Z.W."/>
            <person name="Zhao X."/>
            <person name="Zhong W.Y."/>
            <person name="Ma X.K."/>
            <person name="Ma L."/>
            <person name="Huang J."/>
            <person name="Chen G.Z."/>
            <person name="Huang M.Z."/>
            <person name="Huang L."/>
            <person name="Peng D.H."/>
            <person name="Luo Y.B."/>
            <person name="Zou S.Q."/>
            <person name="Chen S.P."/>
            <person name="Lan S."/>
            <person name="Tsai W.C."/>
            <person name="Van de Peer Y."/>
            <person name="Liu Z.J."/>
        </authorList>
    </citation>
    <scope>NUCLEOTIDE SEQUENCE [LARGE SCALE GENOMIC DNA]</scope>
    <source>
        <strain evidence="2">Lor287</strain>
    </source>
</reference>
<comment type="caution">
    <text evidence="2">The sequence shown here is derived from an EMBL/GenBank/DDBJ whole genome shotgun (WGS) entry which is preliminary data.</text>
</comment>